<gene>
    <name evidence="3" type="ORF">UFOPK3495_01562</name>
    <name evidence="4" type="ORF">UFOPK4237_01380</name>
</gene>
<evidence type="ECO:0000256" key="2">
    <source>
        <dbReference type="SAM" id="Phobius"/>
    </source>
</evidence>
<feature type="transmembrane region" description="Helical" evidence="2">
    <location>
        <begin position="331"/>
        <end position="351"/>
    </location>
</feature>
<reference evidence="3" key="1">
    <citation type="submission" date="2020-05" db="EMBL/GenBank/DDBJ databases">
        <authorList>
            <person name="Chiriac C."/>
            <person name="Salcher M."/>
            <person name="Ghai R."/>
            <person name="Kavagutti S V."/>
        </authorList>
    </citation>
    <scope>NUCLEOTIDE SEQUENCE</scope>
</reference>
<dbReference type="CDD" id="cd06462">
    <property type="entry name" value="Peptidase_S24_S26"/>
    <property type="match status" value="1"/>
</dbReference>
<organism evidence="3">
    <name type="scientific">freshwater metagenome</name>
    <dbReference type="NCBI Taxonomy" id="449393"/>
    <lineage>
        <taxon>unclassified sequences</taxon>
        <taxon>metagenomes</taxon>
        <taxon>ecological metagenomes</taxon>
    </lineage>
</organism>
<dbReference type="SUPFAM" id="SSF51306">
    <property type="entry name" value="LexA/Signal peptidase"/>
    <property type="match status" value="1"/>
</dbReference>
<sequence length="379" mass="40544">MSVNFVHPEGEESSPSIVTPKTFHNYLRYAVIGFAAFWILLVGTLALGRFAGFATVTVLSESMVPVANVNDLMVTRPFDGSVTLNDIYVFDSPADGHQTAHRIIAPGSDSNHWVTKGDANKTQDMQQIATAAVTSHVVAVIPRFLNFLPFLDSLPGRLLTLTVPFLLMLAPLLKRRAGDKDTRTVSTMTKSHPARMRVITAVIGFAFLVLVGLRSFLGFVVATVPVTADAHGIPAHAIVLLQPKMAGVIQTDDVIQVQMPNALVQTLERVVSHSLQDLNGKTLLLLNLEHKASSSGITQVQVDPSQMVYASVAVIPYLGAILPGIGTPAGFAAIVGVAGTAGTLLLMYGVASRPARKPDHSLSDSKESVQPQISELHLH</sequence>
<evidence type="ECO:0000313" key="4">
    <source>
        <dbReference type="EMBL" id="CAB5041752.1"/>
    </source>
</evidence>
<evidence type="ECO:0000256" key="1">
    <source>
        <dbReference type="SAM" id="MobiDB-lite"/>
    </source>
</evidence>
<dbReference type="AlphaFoldDB" id="A0A6J7H1T2"/>
<keyword evidence="2" id="KW-0472">Membrane</keyword>
<protein>
    <submittedName>
        <fullName evidence="3">Unannotated protein</fullName>
    </submittedName>
</protein>
<proteinExistence type="predicted"/>
<keyword evidence="2" id="KW-1133">Transmembrane helix</keyword>
<name>A0A6J7H1T2_9ZZZZ</name>
<evidence type="ECO:0000313" key="3">
    <source>
        <dbReference type="EMBL" id="CAB4910595.1"/>
    </source>
</evidence>
<feature type="transmembrane region" description="Helical" evidence="2">
    <location>
        <begin position="26"/>
        <end position="47"/>
    </location>
</feature>
<accession>A0A6J7H1T2</accession>
<dbReference type="EMBL" id="CAFBMC010000119">
    <property type="protein sequence ID" value="CAB4910595.1"/>
    <property type="molecule type" value="Genomic_DNA"/>
</dbReference>
<keyword evidence="2" id="KW-0812">Transmembrane</keyword>
<dbReference type="EMBL" id="CAFBPZ010000114">
    <property type="protein sequence ID" value="CAB5041752.1"/>
    <property type="molecule type" value="Genomic_DNA"/>
</dbReference>
<feature type="transmembrane region" description="Helical" evidence="2">
    <location>
        <begin position="194"/>
        <end position="213"/>
    </location>
</feature>
<feature type="compositionally biased region" description="Basic and acidic residues" evidence="1">
    <location>
        <begin position="356"/>
        <end position="367"/>
    </location>
</feature>
<dbReference type="InterPro" id="IPR036286">
    <property type="entry name" value="LexA/Signal_pep-like_sf"/>
</dbReference>
<feature type="transmembrane region" description="Helical" evidence="2">
    <location>
        <begin position="154"/>
        <end position="173"/>
    </location>
</feature>
<feature type="region of interest" description="Disordered" evidence="1">
    <location>
        <begin position="356"/>
        <end position="379"/>
    </location>
</feature>